<evidence type="ECO:0000256" key="2">
    <source>
        <dbReference type="SAM" id="Phobius"/>
    </source>
</evidence>
<evidence type="ECO:0000256" key="1">
    <source>
        <dbReference type="SAM" id="MobiDB-lite"/>
    </source>
</evidence>
<reference evidence="4" key="1">
    <citation type="submission" date="2021-01" db="EMBL/GenBank/DDBJ databases">
        <authorList>
            <person name="Corre E."/>
            <person name="Pelletier E."/>
            <person name="Niang G."/>
            <person name="Scheremetjew M."/>
            <person name="Finn R."/>
            <person name="Kale V."/>
            <person name="Holt S."/>
            <person name="Cochrane G."/>
            <person name="Meng A."/>
            <person name="Brown T."/>
            <person name="Cohen L."/>
        </authorList>
    </citation>
    <scope>NUCLEOTIDE SEQUENCE</scope>
    <source>
        <strain evidence="4">CCMP2222</strain>
    </source>
</reference>
<name>A0A7S2IC74_9DINO</name>
<feature type="signal peptide" evidence="3">
    <location>
        <begin position="1"/>
        <end position="44"/>
    </location>
</feature>
<feature type="chain" id="PRO_5031002177" evidence="3">
    <location>
        <begin position="45"/>
        <end position="280"/>
    </location>
</feature>
<sequence length="280" mass="30617">MGGRLPVQGLLQHDQPRPMSSPSRAAKGALALLACAAAATGAAAQPELEAAPRRLSTSTTCRFALDGMVTDVNWRRVHNASSRWCRIRFENQMAQCCSISNFPQGTADQCDESKCVADCQHTHMAALCPSFGQACLVRRNPFTRTGPFADIRLSDGPLLQVLETFCVPSDCNNGPDRDALMQWYNVRYRADRSGWQANYDQAVLECDSGILVIILATIACIAILILCVPVLWFICVAPKERGRTLVSQAEMNADNSDAVEPLDAKSTRDQFMGTGQQTLY</sequence>
<keyword evidence="2" id="KW-1133">Transmembrane helix</keyword>
<keyword evidence="3" id="KW-0732">Signal</keyword>
<keyword evidence="2" id="KW-0472">Membrane</keyword>
<proteinExistence type="predicted"/>
<evidence type="ECO:0000256" key="3">
    <source>
        <dbReference type="SAM" id="SignalP"/>
    </source>
</evidence>
<feature type="transmembrane region" description="Helical" evidence="2">
    <location>
        <begin position="210"/>
        <end position="234"/>
    </location>
</feature>
<protein>
    <submittedName>
        <fullName evidence="4">Uncharacterized protein</fullName>
    </submittedName>
</protein>
<gene>
    <name evidence="4" type="ORF">AAND1436_LOCUS40156</name>
</gene>
<keyword evidence="2" id="KW-0812">Transmembrane</keyword>
<dbReference type="AlphaFoldDB" id="A0A7S2IC74"/>
<feature type="region of interest" description="Disordered" evidence="1">
    <location>
        <begin position="1"/>
        <end position="23"/>
    </location>
</feature>
<organism evidence="4">
    <name type="scientific">Alexandrium andersonii</name>
    <dbReference type="NCBI Taxonomy" id="327968"/>
    <lineage>
        <taxon>Eukaryota</taxon>
        <taxon>Sar</taxon>
        <taxon>Alveolata</taxon>
        <taxon>Dinophyceae</taxon>
        <taxon>Gonyaulacales</taxon>
        <taxon>Pyrocystaceae</taxon>
        <taxon>Alexandrium</taxon>
    </lineage>
</organism>
<dbReference type="EMBL" id="HBGQ01084047">
    <property type="protein sequence ID" value="CAD9514606.1"/>
    <property type="molecule type" value="Transcribed_RNA"/>
</dbReference>
<accession>A0A7S2IC74</accession>
<evidence type="ECO:0000313" key="4">
    <source>
        <dbReference type="EMBL" id="CAD9514606.1"/>
    </source>
</evidence>